<dbReference type="InterPro" id="IPR053186">
    <property type="entry name" value="QDO-related"/>
</dbReference>
<dbReference type="GO" id="GO:0046872">
    <property type="term" value="F:metal ion binding"/>
    <property type="evidence" value="ECO:0007669"/>
    <property type="project" value="UniProtKB-KW"/>
</dbReference>
<dbReference type="Gene3D" id="2.60.120.10">
    <property type="entry name" value="Jelly Rolls"/>
    <property type="match status" value="2"/>
</dbReference>
<dbReference type="InterPro" id="IPR008778">
    <property type="entry name" value="Pirin_C_dom"/>
</dbReference>
<feature type="binding site" evidence="2">
    <location>
        <position position="62"/>
    </location>
    <ligand>
        <name>Fe cation</name>
        <dbReference type="ChEBI" id="CHEBI:24875"/>
    </ligand>
</feature>
<evidence type="ECO:0000259" key="5">
    <source>
        <dbReference type="Pfam" id="PF05726"/>
    </source>
</evidence>
<feature type="domain" description="Pirin N-terminal" evidence="4">
    <location>
        <begin position="22"/>
        <end position="128"/>
    </location>
</feature>
<keyword evidence="2" id="KW-0408">Iron</keyword>
<dbReference type="PANTHER" id="PTHR43594:SF1">
    <property type="entry name" value="QUERCETIN 2,3-DIOXYGENASE PA2418-RELATED"/>
    <property type="match status" value="1"/>
</dbReference>
<dbReference type="EMBL" id="BSEC01000001">
    <property type="protein sequence ID" value="GLI92188.1"/>
    <property type="molecule type" value="Genomic_DNA"/>
</dbReference>
<name>A0A9W6GSC9_9HYPH</name>
<dbReference type="SUPFAM" id="SSF51182">
    <property type="entry name" value="RmlC-like cupins"/>
    <property type="match status" value="1"/>
</dbReference>
<dbReference type="PIRSF" id="PIRSF006232">
    <property type="entry name" value="Pirin"/>
    <property type="match status" value="1"/>
</dbReference>
<gene>
    <name evidence="6" type="ORF">LMG27198_11800</name>
</gene>
<evidence type="ECO:0000313" key="6">
    <source>
        <dbReference type="EMBL" id="GLI92188.1"/>
    </source>
</evidence>
<dbReference type="InterPro" id="IPR003829">
    <property type="entry name" value="Pirin_N_dom"/>
</dbReference>
<evidence type="ECO:0000256" key="1">
    <source>
        <dbReference type="ARBA" id="ARBA00008416"/>
    </source>
</evidence>
<dbReference type="InterPro" id="IPR012093">
    <property type="entry name" value="Pirin"/>
</dbReference>
<comment type="similarity">
    <text evidence="1 3">Belongs to the pirin family.</text>
</comment>
<dbReference type="InterPro" id="IPR014710">
    <property type="entry name" value="RmlC-like_jellyroll"/>
</dbReference>
<evidence type="ECO:0000256" key="2">
    <source>
        <dbReference type="PIRSR" id="PIRSR006232-1"/>
    </source>
</evidence>
<comment type="caution">
    <text evidence="6">The sequence shown here is derived from an EMBL/GenBank/DDBJ whole genome shotgun (WGS) entry which is preliminary data.</text>
</comment>
<reference evidence="6" key="1">
    <citation type="journal article" date="2023" name="Int. J. Syst. Evol. Microbiol.">
        <title>Methylocystis iwaonis sp. nov., a type II methane-oxidizing bacterium from surface soil of a rice paddy field in Japan, and emended description of the genus Methylocystis (ex Whittenbury et al. 1970) Bowman et al. 1993.</title>
        <authorList>
            <person name="Kaise H."/>
            <person name="Sawadogo J.B."/>
            <person name="Alam M.S."/>
            <person name="Ueno C."/>
            <person name="Dianou D."/>
            <person name="Shinjo R."/>
            <person name="Asakawa S."/>
        </authorList>
    </citation>
    <scope>NUCLEOTIDE SEQUENCE</scope>
    <source>
        <strain evidence="6">LMG27198</strain>
    </source>
</reference>
<protein>
    <submittedName>
        <fullName evidence="6">Quercetin 2,3-dioxygenase</fullName>
    </submittedName>
</protein>
<comment type="cofactor">
    <cofactor evidence="2">
        <name>Fe cation</name>
        <dbReference type="ChEBI" id="CHEBI:24875"/>
    </cofactor>
    <text evidence="2">Binds 1 Fe cation per subunit.</text>
</comment>
<feature type="domain" description="Pirin C-terminal" evidence="5">
    <location>
        <begin position="184"/>
        <end position="285"/>
    </location>
</feature>
<dbReference type="PANTHER" id="PTHR43594">
    <property type="entry name" value="QUERCETIN 2,3-DIOXYGENASE"/>
    <property type="match status" value="1"/>
</dbReference>
<dbReference type="Proteomes" id="UP001144323">
    <property type="component" value="Unassembled WGS sequence"/>
</dbReference>
<feature type="binding site" evidence="2">
    <location>
        <position position="108"/>
    </location>
    <ligand>
        <name>Fe cation</name>
        <dbReference type="ChEBI" id="CHEBI:24875"/>
    </ligand>
</feature>
<dbReference type="CDD" id="cd02909">
    <property type="entry name" value="cupin_pirin_N"/>
    <property type="match status" value="1"/>
</dbReference>
<dbReference type="Pfam" id="PF05726">
    <property type="entry name" value="Pirin_C"/>
    <property type="match status" value="1"/>
</dbReference>
<keyword evidence="2" id="KW-0479">Metal-binding</keyword>
<dbReference type="InterPro" id="IPR011051">
    <property type="entry name" value="RmlC_Cupin_sf"/>
</dbReference>
<dbReference type="AlphaFoldDB" id="A0A9W6GSC9"/>
<evidence type="ECO:0000313" key="7">
    <source>
        <dbReference type="Proteomes" id="UP001144323"/>
    </source>
</evidence>
<evidence type="ECO:0000259" key="4">
    <source>
        <dbReference type="Pfam" id="PF02678"/>
    </source>
</evidence>
<organism evidence="6 7">
    <name type="scientific">Methylocystis echinoides</name>
    <dbReference type="NCBI Taxonomy" id="29468"/>
    <lineage>
        <taxon>Bacteria</taxon>
        <taxon>Pseudomonadati</taxon>
        <taxon>Pseudomonadota</taxon>
        <taxon>Alphaproteobacteria</taxon>
        <taxon>Hyphomicrobiales</taxon>
        <taxon>Methylocystaceae</taxon>
        <taxon>Methylocystis</taxon>
    </lineage>
</organism>
<dbReference type="Pfam" id="PF02678">
    <property type="entry name" value="Pirin"/>
    <property type="match status" value="1"/>
</dbReference>
<accession>A0A9W6GSC9</accession>
<dbReference type="CDD" id="cd02247">
    <property type="entry name" value="cupin_pirin_C"/>
    <property type="match status" value="1"/>
</dbReference>
<evidence type="ECO:0000256" key="3">
    <source>
        <dbReference type="RuleBase" id="RU003457"/>
    </source>
</evidence>
<feature type="binding site" evidence="2">
    <location>
        <position position="106"/>
    </location>
    <ligand>
        <name>Fe cation</name>
        <dbReference type="ChEBI" id="CHEBI:24875"/>
    </ligand>
</feature>
<proteinExistence type="inferred from homology"/>
<sequence length="292" mass="31134">MRKIVSVHPAPESMHWVGDGFPVRQLFSHAELGAHVSPFLLLDYAGPADFPPGDHRRGVGAHPHRGFETVTIVLDGEVAHRDSTGAGGLIGPGDVQWMTAGAGVIHEEFHSDAFTRSGGRLELLQLWVNLPARLKMTAPRYQTLLDAQIPRLDLADECGLLRVIAGEFGGARGPAQTATAMNIWDVRVDAGKTAVFALPEGHNLIVVVIDGPVVVNGQGHVRAGETVVFERHGGDISISAQADAKLLLLSGEPIHDPVVQQGPFVMNSADEIRQAVDDYRSGRFGTIAPSGA</sequence>
<keyword evidence="7" id="KW-1185">Reference proteome</keyword>
<feature type="binding site" evidence="2">
    <location>
        <position position="64"/>
    </location>
    <ligand>
        <name>Fe cation</name>
        <dbReference type="ChEBI" id="CHEBI:24875"/>
    </ligand>
</feature>
<dbReference type="RefSeq" id="WP_281801251.1">
    <property type="nucleotide sequence ID" value="NZ_BSEC01000001.1"/>
</dbReference>